<dbReference type="Gene3D" id="3.90.1150.10">
    <property type="entry name" value="Aspartate Aminotransferase, domain 1"/>
    <property type="match status" value="1"/>
</dbReference>
<dbReference type="GO" id="GO:0030170">
    <property type="term" value="F:pyridoxal phosphate binding"/>
    <property type="evidence" value="ECO:0007669"/>
    <property type="project" value="InterPro"/>
</dbReference>
<dbReference type="GO" id="GO:0009435">
    <property type="term" value="P:NAD+ biosynthetic process"/>
    <property type="evidence" value="ECO:0007669"/>
    <property type="project" value="InterPro"/>
</dbReference>
<dbReference type="InterPro" id="IPR010111">
    <property type="entry name" value="Kynureninase"/>
</dbReference>
<dbReference type="InterPro" id="IPR015422">
    <property type="entry name" value="PyrdxlP-dep_Trfase_small"/>
</dbReference>
<dbReference type="GO" id="GO:0005737">
    <property type="term" value="C:cytoplasm"/>
    <property type="evidence" value="ECO:0007669"/>
    <property type="project" value="InterPro"/>
</dbReference>
<reference evidence="2 3" key="1">
    <citation type="journal article" date="2017" name="Gigascience">
        <title>Draft genome of the honey bee ectoparasitic mite, Tropilaelaps mercedesae, is shaped by the parasitic life history.</title>
        <authorList>
            <person name="Dong X."/>
            <person name="Armstrong S.D."/>
            <person name="Xia D."/>
            <person name="Makepeace B.L."/>
            <person name="Darby A.C."/>
            <person name="Kadowaki T."/>
        </authorList>
    </citation>
    <scope>NUCLEOTIDE SEQUENCE [LARGE SCALE GENOMIC DNA]</scope>
    <source>
        <strain evidence="2">Wuxi-XJTLU</strain>
    </source>
</reference>
<feature type="non-terminal residue" evidence="2">
    <location>
        <position position="76"/>
    </location>
</feature>
<dbReference type="Proteomes" id="UP000192247">
    <property type="component" value="Unassembled WGS sequence"/>
</dbReference>
<dbReference type="GO" id="GO:0019441">
    <property type="term" value="P:L-tryptophan catabolic process to kynurenine"/>
    <property type="evidence" value="ECO:0007669"/>
    <property type="project" value="TreeGrafter"/>
</dbReference>
<protein>
    <submittedName>
        <fullName evidence="2">Kynureninase-like</fullName>
    </submittedName>
</protein>
<keyword evidence="3" id="KW-1185">Reference proteome</keyword>
<proteinExistence type="predicted"/>
<dbReference type="InParanoid" id="A0A1V9XFW1"/>
<dbReference type="AlphaFoldDB" id="A0A1V9XFW1"/>
<gene>
    <name evidence="2" type="ORF">BIW11_10393</name>
</gene>
<evidence type="ECO:0000313" key="3">
    <source>
        <dbReference type="Proteomes" id="UP000192247"/>
    </source>
</evidence>
<comment type="caution">
    <text evidence="2">The sequence shown here is derived from an EMBL/GenBank/DDBJ whole genome shotgun (WGS) entry which is preliminary data.</text>
</comment>
<dbReference type="PANTHER" id="PTHR14084">
    <property type="entry name" value="KYNURENINASE"/>
    <property type="match status" value="1"/>
</dbReference>
<organism evidence="2 3">
    <name type="scientific">Tropilaelaps mercedesae</name>
    <dbReference type="NCBI Taxonomy" id="418985"/>
    <lineage>
        <taxon>Eukaryota</taxon>
        <taxon>Metazoa</taxon>
        <taxon>Ecdysozoa</taxon>
        <taxon>Arthropoda</taxon>
        <taxon>Chelicerata</taxon>
        <taxon>Arachnida</taxon>
        <taxon>Acari</taxon>
        <taxon>Parasitiformes</taxon>
        <taxon>Mesostigmata</taxon>
        <taxon>Gamasina</taxon>
        <taxon>Dermanyssoidea</taxon>
        <taxon>Laelapidae</taxon>
        <taxon>Tropilaelaps</taxon>
    </lineage>
</organism>
<accession>A0A1V9XFW1</accession>
<evidence type="ECO:0000256" key="1">
    <source>
        <dbReference type="ARBA" id="ARBA00022898"/>
    </source>
</evidence>
<dbReference type="GO" id="GO:0030429">
    <property type="term" value="F:kynureninase activity"/>
    <property type="evidence" value="ECO:0007669"/>
    <property type="project" value="InterPro"/>
</dbReference>
<dbReference type="EMBL" id="MNPL01011822">
    <property type="protein sequence ID" value="OQR72420.1"/>
    <property type="molecule type" value="Genomic_DNA"/>
</dbReference>
<dbReference type="STRING" id="418985.A0A1V9XFW1"/>
<dbReference type="PANTHER" id="PTHR14084:SF0">
    <property type="entry name" value="KYNURENINASE"/>
    <property type="match status" value="1"/>
</dbReference>
<evidence type="ECO:0000313" key="2">
    <source>
        <dbReference type="EMBL" id="OQR72420.1"/>
    </source>
</evidence>
<sequence>MEPSLLSELQALERDVGYPLESEQFANAMDDRDELKHFRAEFVYPKMKELPCTILKTEEDCIYLCGHSLGLMPKQA</sequence>
<dbReference type="GO" id="GO:0043420">
    <property type="term" value="P:anthranilate metabolic process"/>
    <property type="evidence" value="ECO:0007669"/>
    <property type="project" value="TreeGrafter"/>
</dbReference>
<keyword evidence="1" id="KW-0663">Pyridoxal phosphate</keyword>
<dbReference type="OrthoDB" id="5978656at2759"/>
<name>A0A1V9XFW1_9ACAR</name>